<accession>A0A2M8KVR5</accession>
<dbReference type="EMBL" id="PFEE01000002">
    <property type="protein sequence ID" value="PJE64025.1"/>
    <property type="molecule type" value="Genomic_DNA"/>
</dbReference>
<name>A0A2M8KVR5_9BACT</name>
<feature type="transmembrane region" description="Helical" evidence="1">
    <location>
        <begin position="20"/>
        <end position="41"/>
    </location>
</feature>
<evidence type="ECO:0000256" key="1">
    <source>
        <dbReference type="SAM" id="Phobius"/>
    </source>
</evidence>
<keyword evidence="1" id="KW-1133">Transmembrane helix</keyword>
<feature type="transmembrane region" description="Helical" evidence="1">
    <location>
        <begin position="79"/>
        <end position="99"/>
    </location>
</feature>
<dbReference type="Pfam" id="PF03083">
    <property type="entry name" value="MtN3_slv"/>
    <property type="match status" value="1"/>
</dbReference>
<reference evidence="3" key="1">
    <citation type="submission" date="2017-09" db="EMBL/GenBank/DDBJ databases">
        <title>Depth-based differentiation of microbial function through sediment-hosted aquifers and enrichment of novel symbionts in the deep terrestrial subsurface.</title>
        <authorList>
            <person name="Probst A.J."/>
            <person name="Ladd B."/>
            <person name="Jarett J.K."/>
            <person name="Geller-Mcgrath D.E."/>
            <person name="Sieber C.M.K."/>
            <person name="Emerson J.B."/>
            <person name="Anantharaman K."/>
            <person name="Thomas B.C."/>
            <person name="Malmstrom R."/>
            <person name="Stieglmeier M."/>
            <person name="Klingl A."/>
            <person name="Woyke T."/>
            <person name="Ryan C.M."/>
            <person name="Banfield J.F."/>
        </authorList>
    </citation>
    <scope>NUCLEOTIDE SEQUENCE [LARGE SCALE GENOMIC DNA]</scope>
</reference>
<protein>
    <recommendedName>
        <fullName evidence="4">Sugar transporter</fullName>
    </recommendedName>
</protein>
<dbReference type="GO" id="GO:0016020">
    <property type="term" value="C:membrane"/>
    <property type="evidence" value="ECO:0007669"/>
    <property type="project" value="InterPro"/>
</dbReference>
<evidence type="ECO:0008006" key="4">
    <source>
        <dbReference type="Google" id="ProtNLM"/>
    </source>
</evidence>
<dbReference type="Gene3D" id="1.20.1280.290">
    <property type="match status" value="1"/>
</dbReference>
<gene>
    <name evidence="2" type="ORF">COU89_00115</name>
</gene>
<feature type="transmembrane region" description="Helical" evidence="1">
    <location>
        <begin position="53"/>
        <end position="72"/>
    </location>
</feature>
<keyword evidence="1" id="KW-0472">Membrane</keyword>
<evidence type="ECO:0000313" key="2">
    <source>
        <dbReference type="EMBL" id="PJE64025.1"/>
    </source>
</evidence>
<evidence type="ECO:0000313" key="3">
    <source>
        <dbReference type="Proteomes" id="UP000231569"/>
    </source>
</evidence>
<comment type="caution">
    <text evidence="2">The sequence shown here is derived from an EMBL/GenBank/DDBJ whole genome shotgun (WGS) entry which is preliminary data.</text>
</comment>
<organism evidence="2 3">
    <name type="scientific">Candidatus Roizmanbacteria bacterium CG10_big_fil_rev_8_21_14_0_10_45_7</name>
    <dbReference type="NCBI Taxonomy" id="1974854"/>
    <lineage>
        <taxon>Bacteria</taxon>
        <taxon>Candidatus Roizmaniibacteriota</taxon>
    </lineage>
</organism>
<dbReference type="Proteomes" id="UP000231569">
    <property type="component" value="Unassembled WGS sequence"/>
</dbReference>
<dbReference type="AlphaFoldDB" id="A0A2M8KVR5"/>
<proteinExistence type="predicted"/>
<sequence>MLVLRHLHHRRRQKKSSHNFLDNIIYVIAFAGPVMTIPQIYDVWVAKQLSVNPITWGSYCVIAVVWLCYGLAHKVKPIIFSNTLGIITTGLVFLGATIYR</sequence>
<keyword evidence="1" id="KW-0812">Transmembrane</keyword>
<dbReference type="InterPro" id="IPR004316">
    <property type="entry name" value="SWEET_rpt"/>
</dbReference>